<dbReference type="AlphaFoldDB" id="A0A9P0II34"/>
<accession>A0A9P0II34</accession>
<organism evidence="2 3">
    <name type="scientific">Chironomus riparius</name>
    <dbReference type="NCBI Taxonomy" id="315576"/>
    <lineage>
        <taxon>Eukaryota</taxon>
        <taxon>Metazoa</taxon>
        <taxon>Ecdysozoa</taxon>
        <taxon>Arthropoda</taxon>
        <taxon>Hexapoda</taxon>
        <taxon>Insecta</taxon>
        <taxon>Pterygota</taxon>
        <taxon>Neoptera</taxon>
        <taxon>Endopterygota</taxon>
        <taxon>Diptera</taxon>
        <taxon>Nematocera</taxon>
        <taxon>Chironomoidea</taxon>
        <taxon>Chironomidae</taxon>
        <taxon>Chironominae</taxon>
        <taxon>Chironomus</taxon>
    </lineage>
</organism>
<keyword evidence="3" id="KW-1185">Reference proteome</keyword>
<protein>
    <submittedName>
        <fullName evidence="2">Uncharacterized protein</fullName>
    </submittedName>
</protein>
<dbReference type="OrthoDB" id="6132759at2759"/>
<reference evidence="2" key="2">
    <citation type="submission" date="2022-10" db="EMBL/GenBank/DDBJ databases">
        <authorList>
            <consortium name="ENA_rothamsted_submissions"/>
            <consortium name="culmorum"/>
            <person name="King R."/>
        </authorList>
    </citation>
    <scope>NUCLEOTIDE SEQUENCE</scope>
</reference>
<evidence type="ECO:0000313" key="2">
    <source>
        <dbReference type="EMBL" id="CAH1707333.1"/>
    </source>
</evidence>
<proteinExistence type="predicted"/>
<gene>
    <name evidence="2" type="ORF">CHIRRI_LOCUS183</name>
</gene>
<reference evidence="2" key="1">
    <citation type="submission" date="2022-01" db="EMBL/GenBank/DDBJ databases">
        <authorList>
            <person name="King R."/>
        </authorList>
    </citation>
    <scope>NUCLEOTIDE SEQUENCE</scope>
</reference>
<feature type="region of interest" description="Disordered" evidence="1">
    <location>
        <begin position="1"/>
        <end position="24"/>
    </location>
</feature>
<sequence length="392" mass="45833">MARKKKEVSDEEKSKPKLGRKCTLEGSKDDKKLYVPRRIFARRMKSKKPKKNVISMSFGPLVDCSFNLPRVAQKLERLMGSSIVRLTDRKYMLDLQKRIQEDYHDTLLKRISKREADEVEKQLQKLLNPPEDIRDLERILFTSQSIVLMTELERARRMGNAGGEKIPKKIGEHPIVMVNSKTNALLMSKREKLMTVRQKNASELVKQGKRWERDRLRMAEEERVNEIETKKEREKMLEEHTLYIFDPEKADIMDMTRIRSRKFTECEIDLKNFLLSERESLRTRKINEQERLTQEKHLLTVAEERKLKGQLTSDLSSFEDRQDEIDGKHEKKDEVAMIGKLKLPMSAEEMKKKTANKDEDPQIARFKSAETVKEIYSLAEGIIAGDVITGAQ</sequence>
<evidence type="ECO:0000313" key="3">
    <source>
        <dbReference type="Proteomes" id="UP001153620"/>
    </source>
</evidence>
<name>A0A9P0II34_9DIPT</name>
<dbReference type="EMBL" id="OU895877">
    <property type="protein sequence ID" value="CAH1707333.1"/>
    <property type="molecule type" value="Genomic_DNA"/>
</dbReference>
<evidence type="ECO:0000256" key="1">
    <source>
        <dbReference type="SAM" id="MobiDB-lite"/>
    </source>
</evidence>
<dbReference type="Proteomes" id="UP001153620">
    <property type="component" value="Chromosome 1"/>
</dbReference>